<feature type="domain" description="Myb-like" evidence="8">
    <location>
        <begin position="143"/>
        <end position="193"/>
    </location>
</feature>
<protein>
    <submittedName>
        <fullName evidence="10">Uncharacterized protein</fullName>
    </submittedName>
</protein>
<dbReference type="PANTHER" id="PTHR47997">
    <property type="entry name" value="MYB DOMAIN PROTEIN 55"/>
    <property type="match status" value="1"/>
</dbReference>
<dbReference type="Proteomes" id="UP000824469">
    <property type="component" value="Unassembled WGS sequence"/>
</dbReference>
<name>A0AA38KNT2_TAXCH</name>
<keyword evidence="5" id="KW-0804">Transcription</keyword>
<dbReference type="GO" id="GO:0003677">
    <property type="term" value="F:DNA binding"/>
    <property type="evidence" value="ECO:0007669"/>
    <property type="project" value="UniProtKB-KW"/>
</dbReference>
<keyword evidence="2" id="KW-0677">Repeat</keyword>
<dbReference type="InterPro" id="IPR051953">
    <property type="entry name" value="Plant_SW-associated_TFs"/>
</dbReference>
<comment type="caution">
    <text evidence="10">The sequence shown here is derived from an EMBL/GenBank/DDBJ whole genome shotgun (WGS) entry which is preliminary data.</text>
</comment>
<evidence type="ECO:0000256" key="2">
    <source>
        <dbReference type="ARBA" id="ARBA00022737"/>
    </source>
</evidence>
<dbReference type="PROSITE" id="PS50090">
    <property type="entry name" value="MYB_LIKE"/>
    <property type="match status" value="1"/>
</dbReference>
<dbReference type="CDD" id="cd00167">
    <property type="entry name" value="SANT"/>
    <property type="match status" value="1"/>
</dbReference>
<proteinExistence type="predicted"/>
<dbReference type="Pfam" id="PF00249">
    <property type="entry name" value="Myb_DNA-binding"/>
    <property type="match status" value="1"/>
</dbReference>
<sequence length="197" mass="21311">MSLKPNRYARKGRHVDPKPDPVQHGGGSILASLLDKDRMGDDHTLADGGFTSSDSGFIPMDLTYSANSFIWTVGSFKPGGDRKGESSLPLHSFINASTQQDKVIGKGDSASSLPPKKSSGDGGSLGLQRCGKSCRLRWLNYLRPGLKRGAFSPIEETVIIEAHAALGNRWSSIADLLPGRTDNDIKNFWNSSIKKKL</sequence>
<dbReference type="InterPro" id="IPR001005">
    <property type="entry name" value="SANT/Myb"/>
</dbReference>
<evidence type="ECO:0000259" key="8">
    <source>
        <dbReference type="PROSITE" id="PS50090"/>
    </source>
</evidence>
<evidence type="ECO:0000256" key="6">
    <source>
        <dbReference type="ARBA" id="ARBA00023242"/>
    </source>
</evidence>
<dbReference type="EMBL" id="JAHRHJ020000007">
    <property type="protein sequence ID" value="KAH9307746.1"/>
    <property type="molecule type" value="Genomic_DNA"/>
</dbReference>
<accession>A0AA38KNT2</accession>
<feature type="region of interest" description="Disordered" evidence="7">
    <location>
        <begin position="1"/>
        <end position="28"/>
    </location>
</feature>
<feature type="domain" description="HTH myb-type" evidence="9">
    <location>
        <begin position="143"/>
        <end position="197"/>
    </location>
</feature>
<evidence type="ECO:0000313" key="11">
    <source>
        <dbReference type="Proteomes" id="UP000824469"/>
    </source>
</evidence>
<comment type="subcellular location">
    <subcellularLocation>
        <location evidence="1">Nucleus</location>
    </subcellularLocation>
</comment>
<dbReference type="Gene3D" id="1.10.10.60">
    <property type="entry name" value="Homeodomain-like"/>
    <property type="match status" value="2"/>
</dbReference>
<dbReference type="InterPro" id="IPR017930">
    <property type="entry name" value="Myb_dom"/>
</dbReference>
<dbReference type="AlphaFoldDB" id="A0AA38KNT2"/>
<evidence type="ECO:0000256" key="7">
    <source>
        <dbReference type="SAM" id="MobiDB-lite"/>
    </source>
</evidence>
<feature type="non-terminal residue" evidence="10">
    <location>
        <position position="197"/>
    </location>
</feature>
<gene>
    <name evidence="10" type="ORF">KI387_035657</name>
</gene>
<evidence type="ECO:0000256" key="4">
    <source>
        <dbReference type="ARBA" id="ARBA00023125"/>
    </source>
</evidence>
<evidence type="ECO:0000256" key="3">
    <source>
        <dbReference type="ARBA" id="ARBA00023015"/>
    </source>
</evidence>
<keyword evidence="4" id="KW-0238">DNA-binding</keyword>
<evidence type="ECO:0000256" key="1">
    <source>
        <dbReference type="ARBA" id="ARBA00004123"/>
    </source>
</evidence>
<reference evidence="10 11" key="1">
    <citation type="journal article" date="2021" name="Nat. Plants">
        <title>The Taxus genome provides insights into paclitaxel biosynthesis.</title>
        <authorList>
            <person name="Xiong X."/>
            <person name="Gou J."/>
            <person name="Liao Q."/>
            <person name="Li Y."/>
            <person name="Zhou Q."/>
            <person name="Bi G."/>
            <person name="Li C."/>
            <person name="Du R."/>
            <person name="Wang X."/>
            <person name="Sun T."/>
            <person name="Guo L."/>
            <person name="Liang H."/>
            <person name="Lu P."/>
            <person name="Wu Y."/>
            <person name="Zhang Z."/>
            <person name="Ro D.K."/>
            <person name="Shang Y."/>
            <person name="Huang S."/>
            <person name="Yan J."/>
        </authorList>
    </citation>
    <scope>NUCLEOTIDE SEQUENCE [LARGE SCALE GENOMIC DNA]</scope>
    <source>
        <strain evidence="10">Ta-2019</strain>
    </source>
</reference>
<dbReference type="PROSITE" id="PS51294">
    <property type="entry name" value="HTH_MYB"/>
    <property type="match status" value="1"/>
</dbReference>
<dbReference type="GO" id="GO:0005634">
    <property type="term" value="C:nucleus"/>
    <property type="evidence" value="ECO:0007669"/>
    <property type="project" value="UniProtKB-SubCell"/>
</dbReference>
<organism evidence="10 11">
    <name type="scientific">Taxus chinensis</name>
    <name type="common">Chinese yew</name>
    <name type="synonym">Taxus wallichiana var. chinensis</name>
    <dbReference type="NCBI Taxonomy" id="29808"/>
    <lineage>
        <taxon>Eukaryota</taxon>
        <taxon>Viridiplantae</taxon>
        <taxon>Streptophyta</taxon>
        <taxon>Embryophyta</taxon>
        <taxon>Tracheophyta</taxon>
        <taxon>Spermatophyta</taxon>
        <taxon>Pinopsida</taxon>
        <taxon>Pinidae</taxon>
        <taxon>Conifers II</taxon>
        <taxon>Cupressales</taxon>
        <taxon>Taxaceae</taxon>
        <taxon>Taxus</taxon>
    </lineage>
</organism>
<dbReference type="InterPro" id="IPR009057">
    <property type="entry name" value="Homeodomain-like_sf"/>
</dbReference>
<dbReference type="PANTHER" id="PTHR47997:SF75">
    <property type="entry name" value="MYB DOMAIN PROTEIN 55"/>
    <property type="match status" value="1"/>
</dbReference>
<evidence type="ECO:0000259" key="9">
    <source>
        <dbReference type="PROSITE" id="PS51294"/>
    </source>
</evidence>
<evidence type="ECO:0000313" key="10">
    <source>
        <dbReference type="EMBL" id="KAH9307746.1"/>
    </source>
</evidence>
<evidence type="ECO:0000256" key="5">
    <source>
        <dbReference type="ARBA" id="ARBA00023163"/>
    </source>
</evidence>
<dbReference type="SUPFAM" id="SSF46689">
    <property type="entry name" value="Homeodomain-like"/>
    <property type="match status" value="1"/>
</dbReference>
<dbReference type="SMART" id="SM00717">
    <property type="entry name" value="SANT"/>
    <property type="match status" value="1"/>
</dbReference>
<keyword evidence="3" id="KW-0805">Transcription regulation</keyword>
<feature type="region of interest" description="Disordered" evidence="7">
    <location>
        <begin position="104"/>
        <end position="124"/>
    </location>
</feature>
<keyword evidence="6" id="KW-0539">Nucleus</keyword>
<keyword evidence="11" id="KW-1185">Reference proteome</keyword>